<dbReference type="InterPro" id="IPR036179">
    <property type="entry name" value="Ig-like_dom_sf"/>
</dbReference>
<name>A0ABQ9ER86_TEGGR</name>
<proteinExistence type="predicted"/>
<dbReference type="Pfam" id="PF00041">
    <property type="entry name" value="fn3"/>
    <property type="match status" value="2"/>
</dbReference>
<keyword evidence="7" id="KW-1185">Reference proteome</keyword>
<dbReference type="EMBL" id="JARBDR010000793">
    <property type="protein sequence ID" value="KAJ8307559.1"/>
    <property type="molecule type" value="Genomic_DNA"/>
</dbReference>
<dbReference type="InterPro" id="IPR003598">
    <property type="entry name" value="Ig_sub2"/>
</dbReference>
<evidence type="ECO:0000259" key="4">
    <source>
        <dbReference type="PROSITE" id="PS50835"/>
    </source>
</evidence>
<dbReference type="PANTHER" id="PTHR44170">
    <property type="entry name" value="PROTEIN SIDEKICK"/>
    <property type="match status" value="1"/>
</dbReference>
<gene>
    <name evidence="6" type="ORF">KUTeg_015643</name>
</gene>
<accession>A0ABQ9ER86</accession>
<feature type="domain" description="Ig-like" evidence="4">
    <location>
        <begin position="108"/>
        <end position="181"/>
    </location>
</feature>
<keyword evidence="3" id="KW-1133">Transmembrane helix</keyword>
<dbReference type="InterPro" id="IPR003961">
    <property type="entry name" value="FN3_dom"/>
</dbReference>
<reference evidence="6 7" key="1">
    <citation type="submission" date="2022-12" db="EMBL/GenBank/DDBJ databases">
        <title>Chromosome-level genome of Tegillarca granosa.</title>
        <authorList>
            <person name="Kim J."/>
        </authorList>
    </citation>
    <scope>NUCLEOTIDE SEQUENCE [LARGE SCALE GENOMIC DNA]</scope>
    <source>
        <strain evidence="6">Teg-2019</strain>
        <tissue evidence="6">Adductor muscle</tissue>
    </source>
</reference>
<dbReference type="Gene3D" id="2.60.40.10">
    <property type="entry name" value="Immunoglobulins"/>
    <property type="match status" value="6"/>
</dbReference>
<keyword evidence="1" id="KW-0677">Repeat</keyword>
<evidence type="ECO:0000313" key="7">
    <source>
        <dbReference type="Proteomes" id="UP001217089"/>
    </source>
</evidence>
<keyword evidence="3" id="KW-0812">Transmembrane</keyword>
<dbReference type="InterPro" id="IPR007110">
    <property type="entry name" value="Ig-like_dom"/>
</dbReference>
<dbReference type="PROSITE" id="PS50835">
    <property type="entry name" value="IG_LIKE"/>
    <property type="match status" value="2"/>
</dbReference>
<dbReference type="SMART" id="SM00408">
    <property type="entry name" value="IGc2"/>
    <property type="match status" value="1"/>
</dbReference>
<dbReference type="InterPro" id="IPR013098">
    <property type="entry name" value="Ig_I-set"/>
</dbReference>
<sequence length="642" mass="71753">METKMVGALNGNITIVCNPEAAPKAEITWKKDRGNLAVGDTGRIHKLSNGNLFLSNLNYGDSGVYICVATNELGKAESYGTLEVKTQISIVRSPKTVTETMINVTAFLPCQASYDPHLDLIYIWKLNGIDIDLETDNSYKMEVSTLITGLYISRPQFKHEGIYECVAKTPLSQLTAKGQLTVIGPPGEPSGVFGQAGTVTHHSIRIFWFPGAEHGRGVDFYMIEAEIEYDKGNWETKSGSIPQLTTKVDGDTRDMRTYVVEGLKPGNGYRFRVTAVNELGYSVPSLPSDYYQTLSKEPVVAPANVRGGGGKVGDLTMVWDKLPKYDHGGSGLGYVLYWREYKEKTMDGKWEYKKFDDWETEEYVTLVGIDNFYLQYEVKVQAFNDFGRGPNSSVSLVYSAEGMPLGVPANLYCDAYNATAMVVTWEPVPDTREVMKGRVRGYQINYWYSEDEDPIYKQYIRYSGQLSEAIVIGLFDDSNFWFEVQVFNSAGLGPLSQRFIQETLHLEPQLYPQEVKVHSHGPNSVRLTWRGISTAVVEAVITGYKIYLWPANEHYRLARVIETEKFETDFVVDGIEGGKVYAVRIAGFSDGGDGKKSPTVYFTLGGHSIQIDWAVSEIRAGTSGLMYSYILLFTTVLLVMLM</sequence>
<feature type="domain" description="Fibronectin type-III" evidence="5">
    <location>
        <begin position="185"/>
        <end position="296"/>
    </location>
</feature>
<evidence type="ECO:0000256" key="1">
    <source>
        <dbReference type="ARBA" id="ARBA00022737"/>
    </source>
</evidence>
<feature type="domain" description="Ig-like" evidence="4">
    <location>
        <begin position="1"/>
        <end position="89"/>
    </location>
</feature>
<keyword evidence="3" id="KW-0472">Membrane</keyword>
<evidence type="ECO:0000256" key="3">
    <source>
        <dbReference type="SAM" id="Phobius"/>
    </source>
</evidence>
<evidence type="ECO:0000313" key="6">
    <source>
        <dbReference type="EMBL" id="KAJ8307559.1"/>
    </source>
</evidence>
<feature type="domain" description="Fibronectin type-III" evidence="5">
    <location>
        <begin position="511"/>
        <end position="607"/>
    </location>
</feature>
<evidence type="ECO:0000259" key="5">
    <source>
        <dbReference type="PROSITE" id="PS50853"/>
    </source>
</evidence>
<dbReference type="SMART" id="SM00060">
    <property type="entry name" value="FN3"/>
    <property type="match status" value="4"/>
</dbReference>
<dbReference type="SUPFAM" id="SSF49265">
    <property type="entry name" value="Fibronectin type III"/>
    <property type="match status" value="2"/>
</dbReference>
<dbReference type="SUPFAM" id="SSF48726">
    <property type="entry name" value="Immunoglobulin"/>
    <property type="match status" value="2"/>
</dbReference>
<evidence type="ECO:0000256" key="2">
    <source>
        <dbReference type="ARBA" id="ARBA00023157"/>
    </source>
</evidence>
<dbReference type="SMART" id="SM00409">
    <property type="entry name" value="IG"/>
    <property type="match status" value="2"/>
</dbReference>
<feature type="domain" description="Fibronectin type-III" evidence="5">
    <location>
        <begin position="301"/>
        <end position="402"/>
    </location>
</feature>
<evidence type="ECO:0008006" key="8">
    <source>
        <dbReference type="Google" id="ProtNLM"/>
    </source>
</evidence>
<dbReference type="CDD" id="cd00063">
    <property type="entry name" value="FN3"/>
    <property type="match status" value="4"/>
</dbReference>
<keyword evidence="2" id="KW-1015">Disulfide bond</keyword>
<dbReference type="InterPro" id="IPR036116">
    <property type="entry name" value="FN3_sf"/>
</dbReference>
<feature type="transmembrane region" description="Helical" evidence="3">
    <location>
        <begin position="624"/>
        <end position="641"/>
    </location>
</feature>
<dbReference type="PANTHER" id="PTHR44170:SF6">
    <property type="entry name" value="CONTACTIN"/>
    <property type="match status" value="1"/>
</dbReference>
<dbReference type="Pfam" id="PF07679">
    <property type="entry name" value="I-set"/>
    <property type="match status" value="2"/>
</dbReference>
<dbReference type="Proteomes" id="UP001217089">
    <property type="component" value="Unassembled WGS sequence"/>
</dbReference>
<protein>
    <recommendedName>
        <fullName evidence="8">Contactin</fullName>
    </recommendedName>
</protein>
<dbReference type="PROSITE" id="PS50853">
    <property type="entry name" value="FN3"/>
    <property type="match status" value="4"/>
</dbReference>
<dbReference type="InterPro" id="IPR003599">
    <property type="entry name" value="Ig_sub"/>
</dbReference>
<feature type="domain" description="Fibronectin type-III" evidence="5">
    <location>
        <begin position="407"/>
        <end position="506"/>
    </location>
</feature>
<comment type="caution">
    <text evidence="6">The sequence shown here is derived from an EMBL/GenBank/DDBJ whole genome shotgun (WGS) entry which is preliminary data.</text>
</comment>
<organism evidence="6 7">
    <name type="scientific">Tegillarca granosa</name>
    <name type="common">Malaysian cockle</name>
    <name type="synonym">Anadara granosa</name>
    <dbReference type="NCBI Taxonomy" id="220873"/>
    <lineage>
        <taxon>Eukaryota</taxon>
        <taxon>Metazoa</taxon>
        <taxon>Spiralia</taxon>
        <taxon>Lophotrochozoa</taxon>
        <taxon>Mollusca</taxon>
        <taxon>Bivalvia</taxon>
        <taxon>Autobranchia</taxon>
        <taxon>Pteriomorphia</taxon>
        <taxon>Arcoida</taxon>
        <taxon>Arcoidea</taxon>
        <taxon>Arcidae</taxon>
        <taxon>Tegillarca</taxon>
    </lineage>
</organism>
<dbReference type="InterPro" id="IPR013783">
    <property type="entry name" value="Ig-like_fold"/>
</dbReference>